<evidence type="ECO:0000313" key="4">
    <source>
        <dbReference type="Proteomes" id="UP000509742"/>
    </source>
</evidence>
<evidence type="ECO:0008006" key="5">
    <source>
        <dbReference type="Google" id="ProtNLM"/>
    </source>
</evidence>
<reference evidence="3 4" key="1">
    <citation type="submission" date="2020-04" db="EMBL/GenBank/DDBJ databases">
        <title>Genomic analysis of gastric non-Helicobacter pylori Helicobacters isolated in Japan.</title>
        <authorList>
            <person name="Suzuki M."/>
            <person name="Rimbara E."/>
        </authorList>
    </citation>
    <scope>NUCLEOTIDE SEQUENCE [LARGE SCALE GENOMIC DNA]</scope>
    <source>
        <strain evidence="3 4">NHP19-0020</strain>
    </source>
</reference>
<dbReference type="InterPro" id="IPR032126">
    <property type="entry name" value="LydA_holin"/>
</dbReference>
<dbReference type="EMBL" id="AP023036">
    <property type="protein sequence ID" value="BCD46121.1"/>
    <property type="molecule type" value="Genomic_DNA"/>
</dbReference>
<sequence>MDFIASALKLQQYAELLPIGLIGIIGGTLNYFSSGSKGLKHAFKFACVSGFISLCVFTMLSATDLPYMAKVGFSASVGYFGIDKAIEVVKNILSIRK</sequence>
<gene>
    <name evidence="2" type="ORF">NHP190020_01740</name>
    <name evidence="3" type="ORF">NHP190020_11600</name>
</gene>
<dbReference type="Pfam" id="PF16083">
    <property type="entry name" value="Phage_holin_3_3"/>
    <property type="match status" value="1"/>
</dbReference>
<proteinExistence type="predicted"/>
<feature type="transmembrane region" description="Helical" evidence="1">
    <location>
        <begin position="16"/>
        <end position="33"/>
    </location>
</feature>
<protein>
    <recommendedName>
        <fullName evidence="5">Holin</fullName>
    </recommendedName>
</protein>
<evidence type="ECO:0000313" key="3">
    <source>
        <dbReference type="EMBL" id="BCD46121.1"/>
    </source>
</evidence>
<accession>A0ABM7L0A0</accession>
<keyword evidence="1" id="KW-0472">Membrane</keyword>
<evidence type="ECO:0000256" key="1">
    <source>
        <dbReference type="SAM" id="Phobius"/>
    </source>
</evidence>
<keyword evidence="1" id="KW-0812">Transmembrane</keyword>
<keyword evidence="4" id="KW-1185">Reference proteome</keyword>
<organism evidence="3 4">
    <name type="scientific">Helicobacter suis</name>
    <dbReference type="NCBI Taxonomy" id="104628"/>
    <lineage>
        <taxon>Bacteria</taxon>
        <taxon>Pseudomonadati</taxon>
        <taxon>Campylobacterota</taxon>
        <taxon>Epsilonproteobacteria</taxon>
        <taxon>Campylobacterales</taxon>
        <taxon>Helicobacteraceae</taxon>
        <taxon>Helicobacter</taxon>
    </lineage>
</organism>
<dbReference type="EMBL" id="AP023036">
    <property type="protein sequence ID" value="BCD45135.1"/>
    <property type="molecule type" value="Genomic_DNA"/>
</dbReference>
<feature type="transmembrane region" description="Helical" evidence="1">
    <location>
        <begin position="45"/>
        <end position="63"/>
    </location>
</feature>
<dbReference type="Proteomes" id="UP000509742">
    <property type="component" value="Chromosome"/>
</dbReference>
<dbReference type="RefSeq" id="WP_034376815.1">
    <property type="nucleotide sequence ID" value="NZ_AP023036.1"/>
</dbReference>
<evidence type="ECO:0000313" key="2">
    <source>
        <dbReference type="EMBL" id="BCD45135.1"/>
    </source>
</evidence>
<keyword evidence="1" id="KW-1133">Transmembrane helix</keyword>
<name>A0ABM7L0A0_9HELI</name>